<name>A0A0A9GSR6_ARUDO</name>
<dbReference type="AlphaFoldDB" id="A0A0A9GSR6"/>
<sequence length="89" mass="10785">MVQQSIYVNIVALYFGMKKELNVNRELDKLRLYIIHAVREVKYAFHHSKILHHFLLHYLNLMVTNEQNIFYKKSDNTIAYLLLHLWVLI</sequence>
<reference evidence="1" key="1">
    <citation type="submission" date="2014-09" db="EMBL/GenBank/DDBJ databases">
        <authorList>
            <person name="Magalhaes I.L.F."/>
            <person name="Oliveira U."/>
            <person name="Santos F.R."/>
            <person name="Vidigal T.H.D.A."/>
            <person name="Brescovit A.D."/>
            <person name="Santos A.J."/>
        </authorList>
    </citation>
    <scope>NUCLEOTIDE SEQUENCE</scope>
    <source>
        <tissue evidence="1">Shoot tissue taken approximately 20 cm above the soil surface</tissue>
    </source>
</reference>
<accession>A0A0A9GSR6</accession>
<organism evidence="1">
    <name type="scientific">Arundo donax</name>
    <name type="common">Giant reed</name>
    <name type="synonym">Donax arundinaceus</name>
    <dbReference type="NCBI Taxonomy" id="35708"/>
    <lineage>
        <taxon>Eukaryota</taxon>
        <taxon>Viridiplantae</taxon>
        <taxon>Streptophyta</taxon>
        <taxon>Embryophyta</taxon>
        <taxon>Tracheophyta</taxon>
        <taxon>Spermatophyta</taxon>
        <taxon>Magnoliopsida</taxon>
        <taxon>Liliopsida</taxon>
        <taxon>Poales</taxon>
        <taxon>Poaceae</taxon>
        <taxon>PACMAD clade</taxon>
        <taxon>Arundinoideae</taxon>
        <taxon>Arundineae</taxon>
        <taxon>Arundo</taxon>
    </lineage>
</organism>
<protein>
    <submittedName>
        <fullName evidence="1">Uncharacterized protein</fullName>
    </submittedName>
</protein>
<proteinExistence type="predicted"/>
<reference evidence="1" key="2">
    <citation type="journal article" date="2015" name="Data Brief">
        <title>Shoot transcriptome of the giant reed, Arundo donax.</title>
        <authorList>
            <person name="Barrero R.A."/>
            <person name="Guerrero F.D."/>
            <person name="Moolhuijzen P."/>
            <person name="Goolsby J.A."/>
            <person name="Tidwell J."/>
            <person name="Bellgard S.E."/>
            <person name="Bellgard M.I."/>
        </authorList>
    </citation>
    <scope>NUCLEOTIDE SEQUENCE</scope>
    <source>
        <tissue evidence="1">Shoot tissue taken approximately 20 cm above the soil surface</tissue>
    </source>
</reference>
<evidence type="ECO:0000313" key="1">
    <source>
        <dbReference type="EMBL" id="JAE26584.1"/>
    </source>
</evidence>
<dbReference type="EMBL" id="GBRH01171312">
    <property type="protein sequence ID" value="JAE26584.1"/>
    <property type="molecule type" value="Transcribed_RNA"/>
</dbReference>